<dbReference type="Proteomes" id="UP001497700">
    <property type="component" value="Unassembled WGS sequence"/>
</dbReference>
<evidence type="ECO:0000313" key="2">
    <source>
        <dbReference type="Proteomes" id="UP001497700"/>
    </source>
</evidence>
<accession>A0ACB9ZDF7</accession>
<proteinExistence type="predicted"/>
<evidence type="ECO:0000313" key="1">
    <source>
        <dbReference type="EMBL" id="KAI4869402.1"/>
    </source>
</evidence>
<sequence>MENEGDAPCGLSFLDLQCHGVLSSARYQPTIASYILAAPRFFLHLLSNRTHRTVRILQDFDGLVMPGEMLLVLGRPGSGCSTLLKTLAGDTHGFRINDERSINYQGISFRQMHHELKGGCVYLAELDVHFPELTLGETLTFAASTRTTGSSEAATGTPSNVGRTTAALFNLDEAFNTKVGDAMIRGLSGGEKKRASLAEAFISGAQIQCWDNSTRGLDSSTAIRCIELLRRRTESLQSTVIMSIYQASEAMYEKFDKVTLLYEGRQIYFGPADLAEDYFYRLGFARPSRTTTADFLTSLTNPAERVVREGYEDRAPRSPDEFARIWKQGVELTTLRDEITNFNSAYPTGAQAVHMDDRKARLKKCTYTLSLYSQILICIKRGFLRLQNNYGPGIAALIGNTILAIVIGSIFYNLGPGTDSLDRRDILLFFALLTAAFSPAFEVATMWAQRPIVEKHNSYAFYHPVAEGVASMVCDLPFKLVNSFMFHIPIYFMTNLRRTANAFFTYWFFTFVTVLTMSMTFRMIGSLSRTLGQSMPPCSTIVVLAIICTGFVIPPSYMVPWLGWFRWISPVSYTYESLMINEYHDRTFPCTTLVPSGPYYDQFGIQNNTCSSIGSVPGQSLVQGSDYLSVKYGYRTSHLWRNLPILIAMMIAFCAVHLCAAEFIPAKRSRGEILLFPRRHYKRIYNKSDTGETTSSKSFAQDISAESPVVVQREYRVMASEKNPVETFQRQSAVFHWSNLNYDIKTQDGNRRILNDLHGWVKPGTLTALMGVTGAGKTSLLDVLADRVATGVATGDVYIDGELRDATFGRRIGYVQQEDIHLPTTTVREALEFSALLRQSNGKTKAEKLSYVDTVLDMLEMEAYADAAVGVPGEGLNVEQRKRLTIAVEMVARPDLLLFLDEPTSGLDSQTAWSICTLLRKLADSGQAILCTIHQPSSQLFQTFDSLLLLNKGGTQLYFGPIGPNACTLIDYFERNGATKCPVGANPAEWVVEVTRSRADSEEQSTDGENHVFVEKWNASKEKQETIEHLEGLKVNVQEKTSLHGKDGYAVSGYEQLVIVTERAFQQYWRDPGYLYSKIAVSLGITLVNGLSFTNSPLDVQGFTDLLFSIFLITQLFPSVGQQIIPRLAAGRALFEARERRNRSYSWAVFVASNVAVELCWQTLVGVLVYVSWYYPTGMWRNGDASFTTAERGGLVFTLIWFFHLWTSTLSQAVAAGVEHPETAVQYSVLLFWLSLVFSGILVFPKALPGFWVFMYRASPLTYLSNGIILGGLGNTRITCSSKELLRIDVLPPGFDTCGDYLGPYARSANGYVENPSATGSCLYCPIADTNSFLGGLGMNTRDPWRNVGFMMVYIVFNVLATFGFYWMARVPRKSKGPS</sequence>
<name>A0ACB9ZDF7_9PEZI</name>
<protein>
    <submittedName>
        <fullName evidence="1">ABC multidrug transporter</fullName>
    </submittedName>
</protein>
<reference evidence="1 2" key="1">
    <citation type="journal article" date="2022" name="New Phytol.">
        <title>Ecological generalism drives hyperdiversity of secondary metabolite gene clusters in xylarialean endophytes.</title>
        <authorList>
            <person name="Franco M.E.E."/>
            <person name="Wisecaver J.H."/>
            <person name="Arnold A.E."/>
            <person name="Ju Y.M."/>
            <person name="Slot J.C."/>
            <person name="Ahrendt S."/>
            <person name="Moore L.P."/>
            <person name="Eastman K.E."/>
            <person name="Scott K."/>
            <person name="Konkel Z."/>
            <person name="Mondo S.J."/>
            <person name="Kuo A."/>
            <person name="Hayes R.D."/>
            <person name="Haridas S."/>
            <person name="Andreopoulos B."/>
            <person name="Riley R."/>
            <person name="LaButti K."/>
            <person name="Pangilinan J."/>
            <person name="Lipzen A."/>
            <person name="Amirebrahimi M."/>
            <person name="Yan J."/>
            <person name="Adam C."/>
            <person name="Keymanesh K."/>
            <person name="Ng V."/>
            <person name="Louie K."/>
            <person name="Northen T."/>
            <person name="Drula E."/>
            <person name="Henrissat B."/>
            <person name="Hsieh H.M."/>
            <person name="Youens-Clark K."/>
            <person name="Lutzoni F."/>
            <person name="Miadlikowska J."/>
            <person name="Eastwood D.C."/>
            <person name="Hamelin R.C."/>
            <person name="Grigoriev I.V."/>
            <person name="U'Ren J.M."/>
        </authorList>
    </citation>
    <scope>NUCLEOTIDE SEQUENCE [LARGE SCALE GENOMIC DNA]</scope>
    <source>
        <strain evidence="1 2">CBS 119005</strain>
    </source>
</reference>
<gene>
    <name evidence="1" type="ORF">F4820DRAFT_31245</name>
</gene>
<keyword evidence="2" id="KW-1185">Reference proteome</keyword>
<dbReference type="EMBL" id="MU393431">
    <property type="protein sequence ID" value="KAI4869402.1"/>
    <property type="molecule type" value="Genomic_DNA"/>
</dbReference>
<organism evidence="1 2">
    <name type="scientific">Hypoxylon rubiginosum</name>
    <dbReference type="NCBI Taxonomy" id="110542"/>
    <lineage>
        <taxon>Eukaryota</taxon>
        <taxon>Fungi</taxon>
        <taxon>Dikarya</taxon>
        <taxon>Ascomycota</taxon>
        <taxon>Pezizomycotina</taxon>
        <taxon>Sordariomycetes</taxon>
        <taxon>Xylariomycetidae</taxon>
        <taxon>Xylariales</taxon>
        <taxon>Hypoxylaceae</taxon>
        <taxon>Hypoxylon</taxon>
    </lineage>
</organism>
<comment type="caution">
    <text evidence="1">The sequence shown here is derived from an EMBL/GenBank/DDBJ whole genome shotgun (WGS) entry which is preliminary data.</text>
</comment>